<organism evidence="2 3">
    <name type="scientific">Pyxidicoccus parkwayensis</name>
    <dbReference type="NCBI Taxonomy" id="2813578"/>
    <lineage>
        <taxon>Bacteria</taxon>
        <taxon>Pseudomonadati</taxon>
        <taxon>Myxococcota</taxon>
        <taxon>Myxococcia</taxon>
        <taxon>Myxococcales</taxon>
        <taxon>Cystobacterineae</taxon>
        <taxon>Myxococcaceae</taxon>
        <taxon>Pyxidicoccus</taxon>
    </lineage>
</organism>
<dbReference type="RefSeq" id="WP_206720322.1">
    <property type="nucleotide sequence ID" value="NZ_CP071090.1"/>
</dbReference>
<protein>
    <submittedName>
        <fullName evidence="2">Uncharacterized protein</fullName>
    </submittedName>
</protein>
<gene>
    <name evidence="2" type="ORF">JY651_25575</name>
</gene>
<keyword evidence="3" id="KW-1185">Reference proteome</keyword>
<evidence type="ECO:0000313" key="3">
    <source>
        <dbReference type="Proteomes" id="UP000662747"/>
    </source>
</evidence>
<sequence length="50" mass="5871">MATRYFERVDDVYRPDRRELGRLVTPQGETVVPGPLKEGERFHNRPERSG</sequence>
<evidence type="ECO:0000256" key="1">
    <source>
        <dbReference type="SAM" id="MobiDB-lite"/>
    </source>
</evidence>
<name>A0ABX7NIT8_9BACT</name>
<evidence type="ECO:0000313" key="2">
    <source>
        <dbReference type="EMBL" id="QSQ18734.1"/>
    </source>
</evidence>
<dbReference type="EMBL" id="CP071090">
    <property type="protein sequence ID" value="QSQ18734.1"/>
    <property type="molecule type" value="Genomic_DNA"/>
</dbReference>
<accession>A0ABX7NIT8</accession>
<reference evidence="2 3" key="1">
    <citation type="submission" date="2021-02" db="EMBL/GenBank/DDBJ databases">
        <title>De Novo genome assembly of isolated myxobacteria.</title>
        <authorList>
            <person name="Stevens D.C."/>
        </authorList>
    </citation>
    <scope>NUCLEOTIDE SEQUENCE [LARGE SCALE GENOMIC DNA]</scope>
    <source>
        <strain evidence="3">SCPEA02</strain>
    </source>
</reference>
<proteinExistence type="predicted"/>
<feature type="region of interest" description="Disordered" evidence="1">
    <location>
        <begin position="23"/>
        <end position="50"/>
    </location>
</feature>
<dbReference type="Proteomes" id="UP000662747">
    <property type="component" value="Chromosome"/>
</dbReference>
<feature type="compositionally biased region" description="Basic and acidic residues" evidence="1">
    <location>
        <begin position="37"/>
        <end position="50"/>
    </location>
</feature>